<evidence type="ECO:0000313" key="3">
    <source>
        <dbReference type="Proteomes" id="UP001642360"/>
    </source>
</evidence>
<dbReference type="EMBL" id="CAUOFW020001458">
    <property type="protein sequence ID" value="CAK9145128.1"/>
    <property type="molecule type" value="Genomic_DNA"/>
</dbReference>
<comment type="caution">
    <text evidence="2">The sequence shown here is derived from an EMBL/GenBank/DDBJ whole genome shotgun (WGS) entry which is preliminary data.</text>
</comment>
<reference evidence="2 3" key="1">
    <citation type="submission" date="2024-02" db="EMBL/GenBank/DDBJ databases">
        <authorList>
            <person name="Vignale AGUSTIN F."/>
            <person name="Sosa J E."/>
            <person name="Modenutti C."/>
        </authorList>
    </citation>
    <scope>NUCLEOTIDE SEQUENCE [LARGE SCALE GENOMIC DNA]</scope>
</reference>
<accession>A0ABC8RJH2</accession>
<feature type="compositionally biased region" description="Polar residues" evidence="1">
    <location>
        <begin position="75"/>
        <end position="87"/>
    </location>
</feature>
<protein>
    <submittedName>
        <fullName evidence="2">Uncharacterized protein</fullName>
    </submittedName>
</protein>
<name>A0ABC8RJH2_9AQUA</name>
<feature type="region of interest" description="Disordered" evidence="1">
    <location>
        <begin position="19"/>
        <end position="125"/>
    </location>
</feature>
<proteinExistence type="predicted"/>
<keyword evidence="3" id="KW-1185">Reference proteome</keyword>
<feature type="compositionally biased region" description="Basic and acidic residues" evidence="1">
    <location>
        <begin position="27"/>
        <end position="62"/>
    </location>
</feature>
<organism evidence="2 3">
    <name type="scientific">Ilex paraguariensis</name>
    <name type="common">yerba mate</name>
    <dbReference type="NCBI Taxonomy" id="185542"/>
    <lineage>
        <taxon>Eukaryota</taxon>
        <taxon>Viridiplantae</taxon>
        <taxon>Streptophyta</taxon>
        <taxon>Embryophyta</taxon>
        <taxon>Tracheophyta</taxon>
        <taxon>Spermatophyta</taxon>
        <taxon>Magnoliopsida</taxon>
        <taxon>eudicotyledons</taxon>
        <taxon>Gunneridae</taxon>
        <taxon>Pentapetalae</taxon>
        <taxon>asterids</taxon>
        <taxon>campanulids</taxon>
        <taxon>Aquifoliales</taxon>
        <taxon>Aquifoliaceae</taxon>
        <taxon>Ilex</taxon>
    </lineage>
</organism>
<gene>
    <name evidence="2" type="ORF">ILEXP_LOCUS12921</name>
</gene>
<dbReference type="AlphaFoldDB" id="A0ABC8RJH2"/>
<dbReference type="Proteomes" id="UP001642360">
    <property type="component" value="Unassembled WGS sequence"/>
</dbReference>
<feature type="compositionally biased region" description="Basic and acidic residues" evidence="1">
    <location>
        <begin position="90"/>
        <end position="125"/>
    </location>
</feature>
<evidence type="ECO:0000256" key="1">
    <source>
        <dbReference type="SAM" id="MobiDB-lite"/>
    </source>
</evidence>
<evidence type="ECO:0000313" key="2">
    <source>
        <dbReference type="EMBL" id="CAK9145128.1"/>
    </source>
</evidence>
<sequence>MGDEGARWQRIVYEKNKKFCKASRKQGHSEEDCQIRKPQENLENRDLITKEAKEMYEEDTMRVTETGDQSEKDNSSFPQADTRSPTDPTEEIREANKETLDITKEEIQDTRKETLEKTMEDVRETSQEALETAIMANPNEKMNMQNSALSFLAERDYSCAENMGLTQDDERDLICAKLPPDKGF</sequence>